<dbReference type="GO" id="GO:0051880">
    <property type="term" value="F:G-quadruplex DNA binding"/>
    <property type="evidence" value="ECO:0007669"/>
    <property type="project" value="TreeGrafter"/>
</dbReference>
<dbReference type="GO" id="GO:0005524">
    <property type="term" value="F:ATP binding"/>
    <property type="evidence" value="ECO:0007669"/>
    <property type="project" value="UniProtKB-KW"/>
</dbReference>
<dbReference type="GO" id="GO:0002151">
    <property type="term" value="F:G-quadruplex RNA binding"/>
    <property type="evidence" value="ECO:0007669"/>
    <property type="project" value="TreeGrafter"/>
</dbReference>
<evidence type="ECO:0000256" key="6">
    <source>
        <dbReference type="SAM" id="Phobius"/>
    </source>
</evidence>
<evidence type="ECO:0000313" key="10">
    <source>
        <dbReference type="Proteomes" id="UP000230750"/>
    </source>
</evidence>
<dbReference type="GO" id="GO:0005737">
    <property type="term" value="C:cytoplasm"/>
    <property type="evidence" value="ECO:0007669"/>
    <property type="project" value="TreeGrafter"/>
</dbReference>
<keyword evidence="6" id="KW-0472">Membrane</keyword>
<dbReference type="GO" id="GO:0005634">
    <property type="term" value="C:nucleus"/>
    <property type="evidence" value="ECO:0007669"/>
    <property type="project" value="TreeGrafter"/>
</dbReference>
<feature type="region of interest" description="Disordered" evidence="5">
    <location>
        <begin position="278"/>
        <end position="335"/>
    </location>
</feature>
<dbReference type="Proteomes" id="UP000230750">
    <property type="component" value="Unassembled WGS sequence"/>
</dbReference>
<dbReference type="STRING" id="307972.A0A2G8JAX2"/>
<evidence type="ECO:0000256" key="3">
    <source>
        <dbReference type="ARBA" id="ARBA00022806"/>
    </source>
</evidence>
<evidence type="ECO:0000313" key="9">
    <source>
        <dbReference type="EMBL" id="PIK32896.1"/>
    </source>
</evidence>
<evidence type="ECO:0000259" key="7">
    <source>
        <dbReference type="Pfam" id="PF07717"/>
    </source>
</evidence>
<feature type="transmembrane region" description="Helical" evidence="6">
    <location>
        <begin position="12"/>
        <end position="33"/>
    </location>
</feature>
<evidence type="ECO:0000256" key="4">
    <source>
        <dbReference type="ARBA" id="ARBA00022840"/>
    </source>
</evidence>
<name>A0A2G8JAX2_STIJA</name>
<dbReference type="Pfam" id="PF07717">
    <property type="entry name" value="OB_NTP_bind"/>
    <property type="match status" value="1"/>
</dbReference>
<keyword evidence="1" id="KW-0547">Nucleotide-binding</keyword>
<keyword evidence="10" id="KW-1185">Reference proteome</keyword>
<evidence type="ECO:0000256" key="2">
    <source>
        <dbReference type="ARBA" id="ARBA00022801"/>
    </source>
</evidence>
<dbReference type="PANTHER" id="PTHR18934">
    <property type="entry name" value="ATP-DEPENDENT RNA HELICASE"/>
    <property type="match status" value="1"/>
</dbReference>
<evidence type="ECO:0000256" key="1">
    <source>
        <dbReference type="ARBA" id="ARBA00022741"/>
    </source>
</evidence>
<feature type="domain" description="DEAD-box helicase OB fold" evidence="7">
    <location>
        <begin position="140"/>
        <end position="231"/>
    </location>
</feature>
<keyword evidence="2" id="KW-0378">Hydrolase</keyword>
<accession>A0A2G8JAX2</accession>
<comment type="caution">
    <text evidence="9">The sequence shown here is derived from an EMBL/GenBank/DDBJ whole genome shotgun (WGS) entry which is preliminary data.</text>
</comment>
<feature type="compositionally biased region" description="Acidic residues" evidence="5">
    <location>
        <begin position="306"/>
        <end position="315"/>
    </location>
</feature>
<gene>
    <name evidence="9" type="ORF">BSL78_30292</name>
</gene>
<dbReference type="GO" id="GO:0003724">
    <property type="term" value="F:RNA helicase activity"/>
    <property type="evidence" value="ECO:0007669"/>
    <property type="project" value="TreeGrafter"/>
</dbReference>
<keyword evidence="3 9" id="KW-0347">Helicase</keyword>
<evidence type="ECO:0000259" key="8">
    <source>
        <dbReference type="Pfam" id="PF26026"/>
    </source>
</evidence>
<keyword evidence="6" id="KW-0812">Transmembrane</keyword>
<dbReference type="GO" id="GO:0003678">
    <property type="term" value="F:DNA helicase activity"/>
    <property type="evidence" value="ECO:0007669"/>
    <property type="project" value="TreeGrafter"/>
</dbReference>
<dbReference type="AlphaFoldDB" id="A0A2G8JAX2"/>
<dbReference type="PANTHER" id="PTHR18934:SF237">
    <property type="entry name" value="ATP-DEPENDENT DNA_RNA HELICASE DHX36"/>
    <property type="match status" value="1"/>
</dbReference>
<dbReference type="EMBL" id="MRZV01003017">
    <property type="protein sequence ID" value="PIK32896.1"/>
    <property type="molecule type" value="Genomic_DNA"/>
</dbReference>
<dbReference type="GO" id="GO:0016787">
    <property type="term" value="F:hydrolase activity"/>
    <property type="evidence" value="ECO:0007669"/>
    <property type="project" value="UniProtKB-KW"/>
</dbReference>
<dbReference type="InterPro" id="IPR011709">
    <property type="entry name" value="DEAD-box_helicase_OB_fold"/>
</dbReference>
<keyword evidence="6" id="KW-1133">Transmembrane helix</keyword>
<dbReference type="Pfam" id="PF26026">
    <property type="entry name" value="RNA_hel_CTD"/>
    <property type="match status" value="1"/>
</dbReference>
<proteinExistence type="predicted"/>
<reference evidence="9 10" key="1">
    <citation type="journal article" date="2017" name="PLoS Biol.">
        <title>The sea cucumber genome provides insights into morphological evolution and visceral regeneration.</title>
        <authorList>
            <person name="Zhang X."/>
            <person name="Sun L."/>
            <person name="Yuan J."/>
            <person name="Sun Y."/>
            <person name="Gao Y."/>
            <person name="Zhang L."/>
            <person name="Li S."/>
            <person name="Dai H."/>
            <person name="Hamel J.F."/>
            <person name="Liu C."/>
            <person name="Yu Y."/>
            <person name="Liu S."/>
            <person name="Lin W."/>
            <person name="Guo K."/>
            <person name="Jin S."/>
            <person name="Xu P."/>
            <person name="Storey K.B."/>
            <person name="Huan P."/>
            <person name="Zhang T."/>
            <person name="Zhou Y."/>
            <person name="Zhang J."/>
            <person name="Lin C."/>
            <person name="Li X."/>
            <person name="Xing L."/>
            <person name="Huo D."/>
            <person name="Sun M."/>
            <person name="Wang L."/>
            <person name="Mercier A."/>
            <person name="Li F."/>
            <person name="Yang H."/>
            <person name="Xiang J."/>
        </authorList>
    </citation>
    <scope>NUCLEOTIDE SEQUENCE [LARGE SCALE GENOMIC DNA]</scope>
    <source>
        <strain evidence="9">Shaxun</strain>
        <tissue evidence="9">Muscle</tissue>
    </source>
</reference>
<dbReference type="InterPro" id="IPR059023">
    <property type="entry name" value="RNA_hel_CTD"/>
</dbReference>
<feature type="domain" description="RNA helicase C-terminal" evidence="8">
    <location>
        <begin position="243"/>
        <end position="302"/>
    </location>
</feature>
<evidence type="ECO:0000256" key="5">
    <source>
        <dbReference type="SAM" id="MobiDB-lite"/>
    </source>
</evidence>
<keyword evidence="4" id="KW-0067">ATP-binding</keyword>
<dbReference type="OrthoDB" id="5600252at2759"/>
<sequence length="335" mass="38627">MCLTINLTLLRLWYCFKLFNLVIVSVAWSFQIWKKLLSFLTIFIQGKEEVADRKRLELSAGSCSDHIMLVNAFRRWEEVRVNYAMEDEFCWEYFMSKSTLKMIDNMKGQFCELLHDIGFIQSRSCKDEAANRNSDNHALIKAALCAGLYPNIAKVLPSPGFNKHTGRPKKPKIVAVPHGRVELHLKSVNAQETNFPSKWLLYHTKIKSSSVFLHDTSAIGPYPLLFFGGEISLLSDEGHETICIDKDIRFHAPFQTANLVKDLRKELDKLLESKIEKPGATEWSSSSTEGRIMKAITDLLSTRGGEEDDRDEETPPAERKKDQHYRHDRYQNWRN</sequence>
<organism evidence="9 10">
    <name type="scientific">Stichopus japonicus</name>
    <name type="common">Sea cucumber</name>
    <dbReference type="NCBI Taxonomy" id="307972"/>
    <lineage>
        <taxon>Eukaryota</taxon>
        <taxon>Metazoa</taxon>
        <taxon>Echinodermata</taxon>
        <taxon>Eleutherozoa</taxon>
        <taxon>Echinozoa</taxon>
        <taxon>Holothuroidea</taxon>
        <taxon>Aspidochirotacea</taxon>
        <taxon>Aspidochirotida</taxon>
        <taxon>Stichopodidae</taxon>
        <taxon>Apostichopus</taxon>
    </lineage>
</organism>
<protein>
    <submittedName>
        <fullName evidence="9">Putative ATP-dependent RNA helicase DHX36</fullName>
    </submittedName>
</protein>